<protein>
    <submittedName>
        <fullName evidence="3">Putative chlorohydrolase</fullName>
    </submittedName>
</protein>
<dbReference type="InterPro" id="IPR006680">
    <property type="entry name" value="Amidohydro-rel"/>
</dbReference>
<evidence type="ECO:0000259" key="2">
    <source>
        <dbReference type="Pfam" id="PF01979"/>
    </source>
</evidence>
<gene>
    <name evidence="3" type="ORF">AVDCRST_MAG73-1239</name>
</gene>
<dbReference type="InterPro" id="IPR050287">
    <property type="entry name" value="MTA/SAH_deaminase"/>
</dbReference>
<dbReference type="SUPFAM" id="SSF51338">
    <property type="entry name" value="Composite domain of metallo-dependent hydrolases"/>
    <property type="match status" value="2"/>
</dbReference>
<proteinExistence type="predicted"/>
<dbReference type="AlphaFoldDB" id="A0A6J4TXJ0"/>
<dbReference type="PANTHER" id="PTHR43794">
    <property type="entry name" value="AMINOHYDROLASE SSNA-RELATED"/>
    <property type="match status" value="1"/>
</dbReference>
<dbReference type="SUPFAM" id="SSF51556">
    <property type="entry name" value="Metallo-dependent hydrolases"/>
    <property type="match status" value="1"/>
</dbReference>
<evidence type="ECO:0000256" key="1">
    <source>
        <dbReference type="ARBA" id="ARBA00022801"/>
    </source>
</evidence>
<keyword evidence="1 3" id="KW-0378">Hydrolase</keyword>
<sequence length="480" mass="51954">MVRRLIRASHVVAYQDGGHRHLRDGVVVVEDDRIVHVGTGFDGEVDETLDGTGMVLTPGYVNTHAHLSESPLDKSFVEDRGNRQFGLSGLFEFLPARSAAMDDDARRAAIAFSMAELLRTGTTTVMEIGGHGEEVVEQAGKIGLRAYVGQGFRSGRWYTDDGKTVNYAWDEAAGEAGLDRAVRFVADHDGRFDGRIKGFITPSQVDTCTEALLRRARAAATDLGVPLALHTSQSVPEFQEVTRRHGQTPVEWLDRIGFLGPDVILGHAIILGGGSWANYHADDLTILAASGANVAHAVWVFARRGIAMESFARYRAAGVNTTIATDTAPQSMIEALRWTAVVAKIVDRRTEVATAADVFEAATLGGAKALGRDDLGRIAPGAKADLLLWAGQSLTMTPLRDPIKNLVYAAQAEDLRTVLIDGRVVMRDRVIPGLDVDALAADLQAAAERMWPRIPEGDWARRTVDELSPQSFPPFADRAG</sequence>
<feature type="domain" description="Amidohydrolase-related" evidence="2">
    <location>
        <begin position="55"/>
        <end position="425"/>
    </location>
</feature>
<dbReference type="Gene3D" id="3.20.20.140">
    <property type="entry name" value="Metal-dependent hydrolases"/>
    <property type="match status" value="1"/>
</dbReference>
<dbReference type="Gene3D" id="2.30.40.10">
    <property type="entry name" value="Urease, subunit C, domain 1"/>
    <property type="match status" value="1"/>
</dbReference>
<dbReference type="InterPro" id="IPR011059">
    <property type="entry name" value="Metal-dep_hydrolase_composite"/>
</dbReference>
<dbReference type="EMBL" id="CADCWE010000078">
    <property type="protein sequence ID" value="CAA9534375.1"/>
    <property type="molecule type" value="Genomic_DNA"/>
</dbReference>
<dbReference type="InterPro" id="IPR032466">
    <property type="entry name" value="Metal_Hydrolase"/>
</dbReference>
<evidence type="ECO:0000313" key="3">
    <source>
        <dbReference type="EMBL" id="CAA9534375.1"/>
    </source>
</evidence>
<name>A0A6J4TXJ0_9BACT</name>
<dbReference type="NCBIfam" id="NF004801">
    <property type="entry name" value="PRK06151.1"/>
    <property type="match status" value="1"/>
</dbReference>
<accession>A0A6J4TXJ0</accession>
<dbReference type="GO" id="GO:0016810">
    <property type="term" value="F:hydrolase activity, acting on carbon-nitrogen (but not peptide) bonds"/>
    <property type="evidence" value="ECO:0007669"/>
    <property type="project" value="InterPro"/>
</dbReference>
<dbReference type="Pfam" id="PF01979">
    <property type="entry name" value="Amidohydro_1"/>
    <property type="match status" value="1"/>
</dbReference>
<organism evidence="3">
    <name type="scientific">uncultured Thermomicrobiales bacterium</name>
    <dbReference type="NCBI Taxonomy" id="1645740"/>
    <lineage>
        <taxon>Bacteria</taxon>
        <taxon>Pseudomonadati</taxon>
        <taxon>Thermomicrobiota</taxon>
        <taxon>Thermomicrobia</taxon>
        <taxon>Thermomicrobiales</taxon>
        <taxon>environmental samples</taxon>
    </lineage>
</organism>
<dbReference type="PANTHER" id="PTHR43794:SF11">
    <property type="entry name" value="AMIDOHYDROLASE-RELATED DOMAIN-CONTAINING PROTEIN"/>
    <property type="match status" value="1"/>
</dbReference>
<reference evidence="3" key="1">
    <citation type="submission" date="2020-02" db="EMBL/GenBank/DDBJ databases">
        <authorList>
            <person name="Meier V. D."/>
        </authorList>
    </citation>
    <scope>NUCLEOTIDE SEQUENCE</scope>
    <source>
        <strain evidence="3">AVDCRST_MAG73</strain>
    </source>
</reference>